<evidence type="ECO:0000313" key="8">
    <source>
        <dbReference type="EMBL" id="CBY20198.1"/>
    </source>
</evidence>
<organism evidence="8">
    <name type="scientific">Oikopleura dioica</name>
    <name type="common">Tunicate</name>
    <dbReference type="NCBI Taxonomy" id="34765"/>
    <lineage>
        <taxon>Eukaryota</taxon>
        <taxon>Metazoa</taxon>
        <taxon>Chordata</taxon>
        <taxon>Tunicata</taxon>
        <taxon>Appendicularia</taxon>
        <taxon>Copelata</taxon>
        <taxon>Oikopleuridae</taxon>
        <taxon>Oikopleura</taxon>
    </lineage>
</organism>
<keyword evidence="3" id="KW-0863">Zinc-finger</keyword>
<gene>
    <name evidence="8" type="ORF">GSOID_T00000183001</name>
</gene>
<dbReference type="InterPro" id="IPR013087">
    <property type="entry name" value="Znf_C2H2_type"/>
</dbReference>
<feature type="region of interest" description="Disordered" evidence="6">
    <location>
        <begin position="96"/>
        <end position="127"/>
    </location>
</feature>
<accession>E4WQW5</accession>
<evidence type="ECO:0000256" key="6">
    <source>
        <dbReference type="SAM" id="MobiDB-lite"/>
    </source>
</evidence>
<dbReference type="PROSITE" id="PS00028">
    <property type="entry name" value="ZINC_FINGER_C2H2_1"/>
    <property type="match status" value="2"/>
</dbReference>
<name>E4WQW5_OIKDI</name>
<feature type="domain" description="C2H2-type" evidence="7">
    <location>
        <begin position="13"/>
        <end position="34"/>
    </location>
</feature>
<evidence type="ECO:0000256" key="5">
    <source>
        <dbReference type="ARBA" id="ARBA00023242"/>
    </source>
</evidence>
<evidence type="ECO:0000256" key="2">
    <source>
        <dbReference type="ARBA" id="ARBA00022723"/>
    </source>
</evidence>
<dbReference type="InParanoid" id="E4WQW5"/>
<proteinExistence type="predicted"/>
<dbReference type="SMART" id="SM00355">
    <property type="entry name" value="ZnF_C2H2"/>
    <property type="match status" value="2"/>
</dbReference>
<dbReference type="OrthoDB" id="1306014at2759"/>
<dbReference type="Proteomes" id="UP000001307">
    <property type="component" value="Unassembled WGS sequence"/>
</dbReference>
<keyword evidence="5" id="KW-0539">Nucleus</keyword>
<evidence type="ECO:0000256" key="1">
    <source>
        <dbReference type="ARBA" id="ARBA00004123"/>
    </source>
</evidence>
<dbReference type="CDD" id="cd20908">
    <property type="entry name" value="SUF4-like"/>
    <property type="match status" value="1"/>
</dbReference>
<feature type="region of interest" description="Disordered" evidence="6">
    <location>
        <begin position="221"/>
        <end position="240"/>
    </location>
</feature>
<evidence type="ECO:0000259" key="7">
    <source>
        <dbReference type="PROSITE" id="PS00028"/>
    </source>
</evidence>
<reference evidence="8" key="1">
    <citation type="journal article" date="2010" name="Science">
        <title>Plasticity of animal genome architecture unmasked by rapid evolution of a pelagic tunicate.</title>
        <authorList>
            <person name="Denoeud F."/>
            <person name="Henriet S."/>
            <person name="Mungpakdee S."/>
            <person name="Aury J.M."/>
            <person name="Da Silva C."/>
            <person name="Brinkmann H."/>
            <person name="Mikhaleva J."/>
            <person name="Olsen L.C."/>
            <person name="Jubin C."/>
            <person name="Canestro C."/>
            <person name="Bouquet J.M."/>
            <person name="Danks G."/>
            <person name="Poulain J."/>
            <person name="Campsteijn C."/>
            <person name="Adamski M."/>
            <person name="Cross I."/>
            <person name="Yadetie F."/>
            <person name="Muffato M."/>
            <person name="Louis A."/>
            <person name="Butcher S."/>
            <person name="Tsagkogeorga G."/>
            <person name="Konrad A."/>
            <person name="Singh S."/>
            <person name="Jensen M.F."/>
            <person name="Cong E.H."/>
            <person name="Eikeseth-Otteraa H."/>
            <person name="Noel B."/>
            <person name="Anthouard V."/>
            <person name="Porcel B.M."/>
            <person name="Kachouri-Lafond R."/>
            <person name="Nishino A."/>
            <person name="Ugolini M."/>
            <person name="Chourrout P."/>
            <person name="Nishida H."/>
            <person name="Aasland R."/>
            <person name="Huzurbazar S."/>
            <person name="Westhof E."/>
            <person name="Delsuc F."/>
            <person name="Lehrach H."/>
            <person name="Reinhardt R."/>
            <person name="Weissenbach J."/>
            <person name="Roy S.W."/>
            <person name="Artiguenave F."/>
            <person name="Postlethwait J.H."/>
            <person name="Manak J.R."/>
            <person name="Thompson E.M."/>
            <person name="Jaillon O."/>
            <person name="Du Pasquier L."/>
            <person name="Boudinot P."/>
            <person name="Liberles D.A."/>
            <person name="Volff J.N."/>
            <person name="Philippe H."/>
            <person name="Lenhard B."/>
            <person name="Roest Crollius H."/>
            <person name="Wincker P."/>
            <person name="Chourrout D."/>
        </authorList>
    </citation>
    <scope>NUCLEOTIDE SEQUENCE [LARGE SCALE GENOMIC DNA]</scope>
</reference>
<dbReference type="PANTHER" id="PTHR23215:SF0">
    <property type="entry name" value="BUB3-INTERACTING AND GLEBS MOTIF-CONTAINING PROTEIN ZNF207"/>
    <property type="match status" value="1"/>
</dbReference>
<comment type="subcellular location">
    <subcellularLocation>
        <location evidence="1">Nucleus</location>
    </subcellularLocation>
</comment>
<feature type="compositionally biased region" description="Pro residues" evidence="6">
    <location>
        <begin position="229"/>
        <end position="239"/>
    </location>
</feature>
<protein>
    <recommendedName>
        <fullName evidence="7">C2H2-type domain-containing protein</fullName>
    </recommendedName>
</protein>
<feature type="region of interest" description="Disordered" evidence="6">
    <location>
        <begin position="293"/>
        <end position="347"/>
    </location>
</feature>
<dbReference type="AlphaFoldDB" id="E4WQW5"/>
<dbReference type="GO" id="GO:0005634">
    <property type="term" value="C:nucleus"/>
    <property type="evidence" value="ECO:0007669"/>
    <property type="project" value="UniProtKB-SubCell"/>
</dbReference>
<evidence type="ECO:0000256" key="3">
    <source>
        <dbReference type="ARBA" id="ARBA00022771"/>
    </source>
</evidence>
<keyword evidence="9" id="KW-1185">Reference proteome</keyword>
<dbReference type="GO" id="GO:0008270">
    <property type="term" value="F:zinc ion binding"/>
    <property type="evidence" value="ECO:0007669"/>
    <property type="project" value="UniProtKB-KW"/>
</dbReference>
<evidence type="ECO:0000313" key="9">
    <source>
        <dbReference type="Proteomes" id="UP000001307"/>
    </source>
</evidence>
<keyword evidence="4" id="KW-0862">Zinc</keyword>
<sequence length="347" mass="37849">MGRKKRKTVRPWCWYCNREFDDEAVLIQHQKARHFKCHICHKKLFTGPGLAIHCLQVHKDTIDSIPNSLPNRCDPEIEIYGMKGIPIDDMVKHQRDVNARHGKRPKIEEVDDDDDSDDSDDSDNESAQLNPMMMMQMMQKMQGGAAAGGEAAAPNPMMAMMQMMMQNQAGGGAPGQPAPMGMPGMGMMGNPRMGMPMGGPSGQQQQSRFSGGNGAPRPLFAGGVSGNHAPPPPSMPPVPSAGKVVVQTKNARIMHPEEDISLEELKARKYQHLADRSGPVQFNFSKPQPTSMLPNHMDNGGGDGYSSAFDGPPRQSARQPMKGRLPTRGPARGGFGVRTGFGVRPRF</sequence>
<evidence type="ECO:0000256" key="4">
    <source>
        <dbReference type="ARBA" id="ARBA00022833"/>
    </source>
</evidence>
<feature type="compositionally biased region" description="Acidic residues" evidence="6">
    <location>
        <begin position="109"/>
        <end position="124"/>
    </location>
</feature>
<keyword evidence="2" id="KW-0479">Metal-binding</keyword>
<dbReference type="EMBL" id="FN653015">
    <property type="protein sequence ID" value="CBY20198.1"/>
    <property type="molecule type" value="Genomic_DNA"/>
</dbReference>
<feature type="domain" description="C2H2-type" evidence="7">
    <location>
        <begin position="37"/>
        <end position="58"/>
    </location>
</feature>
<dbReference type="PANTHER" id="PTHR23215">
    <property type="entry name" value="ZINC FINGER PROTEIN 207"/>
    <property type="match status" value="1"/>
</dbReference>